<reference evidence="1" key="1">
    <citation type="submission" date="2025-02" db="EMBL/GenBank/DDBJ databases">
        <authorList>
            <consortium name="NCBI Genome Project"/>
        </authorList>
    </citation>
    <scope>NUCLEOTIDE SEQUENCE</scope>
</reference>
<sequence>MNDTSAGDASLYPTDYGDVNLTCRSFFRPLCSRYLAIHEFIQCIREIMRVDRSSWSAECRYIISSK</sequence>
<gene>
    <name evidence="1" type="ORF">An14g04765</name>
</gene>
<evidence type="ECO:0000313" key="1">
    <source>
        <dbReference type="RefSeq" id="XP_059602320.1"/>
    </source>
</evidence>
<dbReference type="KEGG" id="ang:An14g04765"/>
<dbReference type="RefSeq" id="XP_059602320.1">
    <property type="nucleotide sequence ID" value="XM_059744252.1"/>
</dbReference>
<proteinExistence type="predicted"/>
<protein>
    <submittedName>
        <fullName evidence="1">Uncharacterized protein</fullName>
    </submittedName>
</protein>
<reference evidence="1" key="2">
    <citation type="submission" date="2025-08" db="UniProtKB">
        <authorList>
            <consortium name="RefSeq"/>
        </authorList>
    </citation>
    <scope>IDENTIFICATION</scope>
</reference>
<dbReference type="VEuPathDB" id="FungiDB:An14g04765"/>
<accession>A0AAJ8BR37</accession>
<name>A0AAJ8BR37_ASPNG</name>
<dbReference type="AlphaFoldDB" id="A0AAJ8BR37"/>
<organism evidence="1">
    <name type="scientific">Aspergillus niger</name>
    <dbReference type="NCBI Taxonomy" id="5061"/>
    <lineage>
        <taxon>Eukaryota</taxon>
        <taxon>Fungi</taxon>
        <taxon>Dikarya</taxon>
        <taxon>Ascomycota</taxon>
        <taxon>Pezizomycotina</taxon>
        <taxon>Eurotiomycetes</taxon>
        <taxon>Eurotiomycetidae</taxon>
        <taxon>Eurotiales</taxon>
        <taxon>Aspergillaceae</taxon>
        <taxon>Aspergillus</taxon>
        <taxon>Aspergillus subgen. Circumdati</taxon>
    </lineage>
</organism>
<dbReference type="GeneID" id="84593005"/>